<keyword evidence="2" id="KW-1003">Cell membrane</keyword>
<evidence type="ECO:0000313" key="12">
    <source>
        <dbReference type="Proteomes" id="UP000056968"/>
    </source>
</evidence>
<dbReference type="STRING" id="1332080.ATN00_09050"/>
<keyword evidence="4 9" id="KW-0812">Transmembrane</keyword>
<name>A0A0S3EYC6_9SPHN</name>
<dbReference type="GO" id="GO:0000155">
    <property type="term" value="F:phosphorelay sensor kinase activity"/>
    <property type="evidence" value="ECO:0007669"/>
    <property type="project" value="InterPro"/>
</dbReference>
<dbReference type="EMBL" id="CP013264">
    <property type="protein sequence ID" value="ALR20435.1"/>
    <property type="molecule type" value="Genomic_DNA"/>
</dbReference>
<evidence type="ECO:0000256" key="2">
    <source>
        <dbReference type="ARBA" id="ARBA00022475"/>
    </source>
</evidence>
<keyword evidence="6 9" id="KW-1133">Transmembrane helix</keyword>
<sequence length="550" mass="61058">MIILAVARIAVAFLAQTSLEAIGGQYPDMAPTLVYVSFALLAWAVLFPAVLFLPTRIEMAVRPVILLIDFQLLMVIVALLRQLELPALGATLILLWAVHERLGRTIATMIAGGVILLVLLRHHYEPWGMHAFRSDILIKIDGATVLIGCLGALALMGVMVRRGHLQHWADRLQAVGGNMHSLPTSALLEELSRIGDARKVGLIWRNLDNGEVRCFAWDSGACDTPSLPDALVSELLNSRIADTPFLFNRQSEEVLVRNSIGTLRFRSVPELIEAQSRIFGMAYGVGFPIAAGDISGTVLIETRHGWTAGALDQLVSIQEGVESFFERFYFLSAWRERSFAEARQALSRDLHDSVLQTLAAMRMRLATMRGQIEGQKPIDITRDIQDLEDLVIREQAELRALLNESARTVHERQDLVARIRQCAVTASSQWGIDCHPLFDQDEILVSRTIAIQVEFLIREMAANAVQHAKARRLSIAISVADGHLMIAFRDDSGRRKGEIPLTDDGKELIVQSRSLTQRLTSIGGRAYFDKLDKSSLLSIQIPITKDRSSI</sequence>
<dbReference type="GO" id="GO:0005886">
    <property type="term" value="C:plasma membrane"/>
    <property type="evidence" value="ECO:0007669"/>
    <property type="project" value="UniProtKB-SubCell"/>
</dbReference>
<evidence type="ECO:0000256" key="7">
    <source>
        <dbReference type="ARBA" id="ARBA00023012"/>
    </source>
</evidence>
<evidence type="ECO:0000256" key="6">
    <source>
        <dbReference type="ARBA" id="ARBA00022989"/>
    </source>
</evidence>
<evidence type="ECO:0000259" key="10">
    <source>
        <dbReference type="Pfam" id="PF07730"/>
    </source>
</evidence>
<keyword evidence="3" id="KW-0808">Transferase</keyword>
<gene>
    <name evidence="11" type="ORF">ATN00_09050</name>
</gene>
<evidence type="ECO:0000256" key="9">
    <source>
        <dbReference type="SAM" id="Phobius"/>
    </source>
</evidence>
<dbReference type="SUPFAM" id="SSF55874">
    <property type="entry name" value="ATPase domain of HSP90 chaperone/DNA topoisomerase II/histidine kinase"/>
    <property type="match status" value="1"/>
</dbReference>
<comment type="subcellular location">
    <subcellularLocation>
        <location evidence="1">Cell membrane</location>
        <topology evidence="1">Multi-pass membrane protein</topology>
    </subcellularLocation>
</comment>
<evidence type="ECO:0000256" key="8">
    <source>
        <dbReference type="ARBA" id="ARBA00023136"/>
    </source>
</evidence>
<proteinExistence type="predicted"/>
<keyword evidence="5" id="KW-0418">Kinase</keyword>
<dbReference type="InterPro" id="IPR050482">
    <property type="entry name" value="Sensor_HK_TwoCompSys"/>
</dbReference>
<feature type="transmembrane region" description="Helical" evidence="9">
    <location>
        <begin position="102"/>
        <end position="120"/>
    </location>
</feature>
<dbReference type="Proteomes" id="UP000056968">
    <property type="component" value="Chromosome"/>
</dbReference>
<dbReference type="Pfam" id="PF07730">
    <property type="entry name" value="HisKA_3"/>
    <property type="match status" value="1"/>
</dbReference>
<dbReference type="GO" id="GO:0046983">
    <property type="term" value="F:protein dimerization activity"/>
    <property type="evidence" value="ECO:0007669"/>
    <property type="project" value="InterPro"/>
</dbReference>
<feature type="transmembrane region" description="Helical" evidence="9">
    <location>
        <begin position="64"/>
        <end position="82"/>
    </location>
</feature>
<keyword evidence="8 9" id="KW-0472">Membrane</keyword>
<feature type="transmembrane region" description="Helical" evidence="9">
    <location>
        <begin position="33"/>
        <end position="52"/>
    </location>
</feature>
<dbReference type="PANTHER" id="PTHR24421">
    <property type="entry name" value="NITRATE/NITRITE SENSOR PROTEIN NARX-RELATED"/>
    <property type="match status" value="1"/>
</dbReference>
<protein>
    <recommendedName>
        <fullName evidence="10">Signal transduction histidine kinase subgroup 3 dimerisation and phosphoacceptor domain-containing protein</fullName>
    </recommendedName>
</protein>
<evidence type="ECO:0000256" key="4">
    <source>
        <dbReference type="ARBA" id="ARBA00022692"/>
    </source>
</evidence>
<dbReference type="InterPro" id="IPR036890">
    <property type="entry name" value="HATPase_C_sf"/>
</dbReference>
<evidence type="ECO:0000256" key="1">
    <source>
        <dbReference type="ARBA" id="ARBA00004651"/>
    </source>
</evidence>
<dbReference type="PANTHER" id="PTHR24421:SF37">
    <property type="entry name" value="SENSOR HISTIDINE KINASE NARS"/>
    <property type="match status" value="1"/>
</dbReference>
<keyword evidence="7" id="KW-0902">Two-component regulatory system</keyword>
<feature type="domain" description="Signal transduction histidine kinase subgroup 3 dimerisation and phosphoacceptor" evidence="10">
    <location>
        <begin position="343"/>
        <end position="403"/>
    </location>
</feature>
<evidence type="ECO:0000313" key="11">
    <source>
        <dbReference type="EMBL" id="ALR20435.1"/>
    </source>
</evidence>
<dbReference type="InterPro" id="IPR011712">
    <property type="entry name" value="Sig_transdc_His_kin_sub3_dim/P"/>
</dbReference>
<evidence type="ECO:0000256" key="3">
    <source>
        <dbReference type="ARBA" id="ARBA00022679"/>
    </source>
</evidence>
<organism evidence="11 12">
    <name type="scientific">Sphingobium baderi</name>
    <dbReference type="NCBI Taxonomy" id="1332080"/>
    <lineage>
        <taxon>Bacteria</taxon>
        <taxon>Pseudomonadati</taxon>
        <taxon>Pseudomonadota</taxon>
        <taxon>Alphaproteobacteria</taxon>
        <taxon>Sphingomonadales</taxon>
        <taxon>Sphingomonadaceae</taxon>
        <taxon>Sphingobium</taxon>
    </lineage>
</organism>
<dbReference type="Gene3D" id="1.20.5.1930">
    <property type="match status" value="1"/>
</dbReference>
<keyword evidence="12" id="KW-1185">Reference proteome</keyword>
<dbReference type="Gene3D" id="3.30.565.10">
    <property type="entry name" value="Histidine kinase-like ATPase, C-terminal domain"/>
    <property type="match status" value="1"/>
</dbReference>
<accession>A0A0S3EYC6</accession>
<dbReference type="AlphaFoldDB" id="A0A0S3EYC6"/>
<reference evidence="11 12" key="1">
    <citation type="submission" date="2015-11" db="EMBL/GenBank/DDBJ databases">
        <title>A Two-component Flavoprotein Monooxygenase System MeaXY Responsible for para-Hydroxylation of 2-Methyl-6-ethylaniline and 2,6-Diethylaniline in Sphingobium baderi DE-13.</title>
        <authorList>
            <person name="Cheng M."/>
            <person name="Meng Q."/>
            <person name="Yang Y."/>
            <person name="Chu C."/>
            <person name="Yan X."/>
            <person name="He J."/>
            <person name="Li S."/>
        </authorList>
    </citation>
    <scope>NUCLEOTIDE SEQUENCE [LARGE SCALE GENOMIC DNA]</scope>
    <source>
        <strain evidence="11 12">DE-13</strain>
    </source>
</reference>
<feature type="transmembrane region" description="Helical" evidence="9">
    <location>
        <begin position="140"/>
        <end position="160"/>
    </location>
</feature>
<evidence type="ECO:0000256" key="5">
    <source>
        <dbReference type="ARBA" id="ARBA00022777"/>
    </source>
</evidence>
<dbReference type="KEGG" id="sbd:ATN00_09050"/>